<dbReference type="EMBL" id="BARU01027898">
    <property type="protein sequence ID" value="GAH64408.1"/>
    <property type="molecule type" value="Genomic_DNA"/>
</dbReference>
<keyword evidence="4" id="KW-0408">Iron</keyword>
<dbReference type="Pfam" id="PF02754">
    <property type="entry name" value="CCG"/>
    <property type="match status" value="1"/>
</dbReference>
<organism evidence="7">
    <name type="scientific">marine sediment metagenome</name>
    <dbReference type="NCBI Taxonomy" id="412755"/>
    <lineage>
        <taxon>unclassified sequences</taxon>
        <taxon>metagenomes</taxon>
        <taxon>ecological metagenomes</taxon>
    </lineage>
</organism>
<dbReference type="GO" id="GO:0005886">
    <property type="term" value="C:plasma membrane"/>
    <property type="evidence" value="ECO:0007669"/>
    <property type="project" value="TreeGrafter"/>
</dbReference>
<evidence type="ECO:0000256" key="1">
    <source>
        <dbReference type="ARBA" id="ARBA00022485"/>
    </source>
</evidence>
<dbReference type="GO" id="GO:0016491">
    <property type="term" value="F:oxidoreductase activity"/>
    <property type="evidence" value="ECO:0007669"/>
    <property type="project" value="UniProtKB-KW"/>
</dbReference>
<evidence type="ECO:0000256" key="2">
    <source>
        <dbReference type="ARBA" id="ARBA00022723"/>
    </source>
</evidence>
<evidence type="ECO:0000256" key="4">
    <source>
        <dbReference type="ARBA" id="ARBA00023004"/>
    </source>
</evidence>
<evidence type="ECO:0000256" key="3">
    <source>
        <dbReference type="ARBA" id="ARBA00023002"/>
    </source>
</evidence>
<evidence type="ECO:0000256" key="5">
    <source>
        <dbReference type="ARBA" id="ARBA00023014"/>
    </source>
</evidence>
<comment type="caution">
    <text evidence="7">The sequence shown here is derived from an EMBL/GenBank/DDBJ whole genome shotgun (WGS) entry which is preliminary data.</text>
</comment>
<dbReference type="InterPro" id="IPR051460">
    <property type="entry name" value="HdrC_iron-sulfur_subunit"/>
</dbReference>
<proteinExistence type="predicted"/>
<gene>
    <name evidence="7" type="ORF">S03H2_44599</name>
</gene>
<dbReference type="GO" id="GO:0051539">
    <property type="term" value="F:4 iron, 4 sulfur cluster binding"/>
    <property type="evidence" value="ECO:0007669"/>
    <property type="project" value="UniProtKB-KW"/>
</dbReference>
<evidence type="ECO:0000313" key="7">
    <source>
        <dbReference type="EMBL" id="GAH64408.1"/>
    </source>
</evidence>
<keyword evidence="5" id="KW-0411">Iron-sulfur</keyword>
<feature type="non-terminal residue" evidence="7">
    <location>
        <position position="160"/>
    </location>
</feature>
<dbReference type="AlphaFoldDB" id="X1J3P9"/>
<reference evidence="7" key="1">
    <citation type="journal article" date="2014" name="Front. Microbiol.">
        <title>High frequency of phylogenetically diverse reductive dehalogenase-homologous genes in deep subseafloor sedimentary metagenomes.</title>
        <authorList>
            <person name="Kawai M."/>
            <person name="Futagami T."/>
            <person name="Toyoda A."/>
            <person name="Takaki Y."/>
            <person name="Nishi S."/>
            <person name="Hori S."/>
            <person name="Arai W."/>
            <person name="Tsubouchi T."/>
            <person name="Morono Y."/>
            <person name="Uchiyama I."/>
            <person name="Ito T."/>
            <person name="Fujiyama A."/>
            <person name="Inagaki F."/>
            <person name="Takami H."/>
        </authorList>
    </citation>
    <scope>NUCLEOTIDE SEQUENCE</scope>
    <source>
        <strain evidence="7">Expedition CK06-06</strain>
    </source>
</reference>
<protein>
    <recommendedName>
        <fullName evidence="6">Cysteine-rich domain-containing protein</fullName>
    </recommendedName>
</protein>
<dbReference type="PANTHER" id="PTHR43255">
    <property type="entry name" value="IRON-SULFUR-BINDING OXIDOREDUCTASE FADF-RELATED-RELATED"/>
    <property type="match status" value="1"/>
</dbReference>
<keyword evidence="3" id="KW-0560">Oxidoreductase</keyword>
<accession>X1J3P9</accession>
<feature type="domain" description="Cysteine-rich" evidence="6">
    <location>
        <begin position="29"/>
        <end position="108"/>
    </location>
</feature>
<dbReference type="PANTHER" id="PTHR43255:SF1">
    <property type="entry name" value="IRON-SULFUR-BINDING OXIDOREDUCTASE FADF-RELATED"/>
    <property type="match status" value="1"/>
</dbReference>
<keyword evidence="2" id="KW-0479">Metal-binding</keyword>
<dbReference type="GO" id="GO:0046872">
    <property type="term" value="F:metal ion binding"/>
    <property type="evidence" value="ECO:0007669"/>
    <property type="project" value="UniProtKB-KW"/>
</dbReference>
<sequence length="160" mass="18284">MNWLPDDIEIQKQCDTDFFVGCTPYFDILFSDLGIKTIEGTKGALRLLNYAHIPFTLLSNERCCGRDLLLAGDVDGFVALAQANMREFNRKGIKRIITSCPECYYTLKVDYPRFLDDWNINVLHITEVIAPLVENGQLNLGTLKKKVTYHDPCTLGRYSR</sequence>
<keyword evidence="1" id="KW-0004">4Fe-4S</keyword>
<evidence type="ECO:0000259" key="6">
    <source>
        <dbReference type="Pfam" id="PF02754"/>
    </source>
</evidence>
<name>X1J3P9_9ZZZZ</name>
<dbReference type="InterPro" id="IPR004017">
    <property type="entry name" value="Cys_rich_dom"/>
</dbReference>